<accession>A0ABR2G3J9</accession>
<protein>
    <submittedName>
        <fullName evidence="2">Uncharacterized protein</fullName>
    </submittedName>
</protein>
<keyword evidence="3" id="KW-1185">Reference proteome</keyword>
<feature type="region of interest" description="Disordered" evidence="1">
    <location>
        <begin position="1"/>
        <end position="32"/>
    </location>
</feature>
<reference evidence="2 3" key="1">
    <citation type="journal article" date="2024" name="G3 (Bethesda)">
        <title>Genome assembly of Hibiscus sabdariffa L. provides insights into metabolisms of medicinal natural products.</title>
        <authorList>
            <person name="Kim T."/>
        </authorList>
    </citation>
    <scope>NUCLEOTIDE SEQUENCE [LARGE SCALE GENOMIC DNA]</scope>
    <source>
        <strain evidence="2">TK-2024</strain>
        <tissue evidence="2">Old leaves</tissue>
    </source>
</reference>
<organism evidence="2 3">
    <name type="scientific">Hibiscus sabdariffa</name>
    <name type="common">roselle</name>
    <dbReference type="NCBI Taxonomy" id="183260"/>
    <lineage>
        <taxon>Eukaryota</taxon>
        <taxon>Viridiplantae</taxon>
        <taxon>Streptophyta</taxon>
        <taxon>Embryophyta</taxon>
        <taxon>Tracheophyta</taxon>
        <taxon>Spermatophyta</taxon>
        <taxon>Magnoliopsida</taxon>
        <taxon>eudicotyledons</taxon>
        <taxon>Gunneridae</taxon>
        <taxon>Pentapetalae</taxon>
        <taxon>rosids</taxon>
        <taxon>malvids</taxon>
        <taxon>Malvales</taxon>
        <taxon>Malvaceae</taxon>
        <taxon>Malvoideae</taxon>
        <taxon>Hibiscus</taxon>
    </lineage>
</organism>
<name>A0ABR2G3J9_9ROSI</name>
<evidence type="ECO:0000313" key="2">
    <source>
        <dbReference type="EMBL" id="KAK8593380.1"/>
    </source>
</evidence>
<proteinExistence type="predicted"/>
<dbReference type="Proteomes" id="UP001472677">
    <property type="component" value="Unassembled WGS sequence"/>
</dbReference>
<gene>
    <name evidence="2" type="ORF">V6N12_045462</name>
</gene>
<sequence>MEKGGGSTQDDGLSREESATHPLHEGPKVHEMQRVAYVTRMPKRVKSSAEVVEASNFKEKEVSMCVEPPRGKADVVSDFLRKESSTRDELP</sequence>
<dbReference type="EMBL" id="JBBPBM010000003">
    <property type="protein sequence ID" value="KAK8593380.1"/>
    <property type="molecule type" value="Genomic_DNA"/>
</dbReference>
<evidence type="ECO:0000256" key="1">
    <source>
        <dbReference type="SAM" id="MobiDB-lite"/>
    </source>
</evidence>
<evidence type="ECO:0000313" key="3">
    <source>
        <dbReference type="Proteomes" id="UP001472677"/>
    </source>
</evidence>
<feature type="compositionally biased region" description="Basic and acidic residues" evidence="1">
    <location>
        <begin position="12"/>
        <end position="32"/>
    </location>
</feature>
<comment type="caution">
    <text evidence="2">The sequence shown here is derived from an EMBL/GenBank/DDBJ whole genome shotgun (WGS) entry which is preliminary data.</text>
</comment>